<keyword evidence="4 7" id="KW-0472">Membrane</keyword>
<dbReference type="InterPro" id="IPR000832">
    <property type="entry name" value="GPCR_2_secretin-like"/>
</dbReference>
<feature type="transmembrane region" description="Helical" evidence="7">
    <location>
        <begin position="525"/>
        <end position="541"/>
    </location>
</feature>
<evidence type="ECO:0000259" key="9">
    <source>
        <dbReference type="PROSITE" id="PS50261"/>
    </source>
</evidence>
<dbReference type="Pfam" id="PF01825">
    <property type="entry name" value="GPS"/>
    <property type="match status" value="1"/>
</dbReference>
<evidence type="ECO:0000256" key="1">
    <source>
        <dbReference type="ARBA" id="ARBA00004141"/>
    </source>
</evidence>
<protein>
    <recommendedName>
        <fullName evidence="12">Adhesion G-protein coupled receptor G2-like</fullName>
    </recommendedName>
</protein>
<feature type="transmembrane region" description="Helical" evidence="7">
    <location>
        <begin position="688"/>
        <end position="708"/>
    </location>
</feature>
<proteinExistence type="predicted"/>
<dbReference type="Proteomes" id="UP001364617">
    <property type="component" value="Unassembled WGS sequence"/>
</dbReference>
<feature type="transmembrane region" description="Helical" evidence="7">
    <location>
        <begin position="594"/>
        <end position="616"/>
    </location>
</feature>
<sequence length="779" mass="85859">MQNEVPSISDEITLKYLERLNVSSSALQMFLRNLEIQSGMKSNYCGLLLISALFCICAELTSLASAHNTNIHQPVSLINIFSKGLGKGKDGKGIFILSSNFSNVTGFTGYMEAGNCIKGNWNISDQSAPLFNSSASSETLCNITVFSSTKNSIENVVSLSGHSPYNLNISRSIMSTFVCLVEGTCKNYTWTKWIAGGCNWTLQDEVFFGDTMCNMTCLDPTRKCESVKYKASCRDDNGNDKSKMNTIEIVGKNAECFKCGSPFNNVPRAHLPDTELNKFNNTKTAIDAGEAAGVMKNLSSLLSFMENLTIASISMGSVEGVLQKIQSESDAKLSAFIYSAKTGIKVIDDISVLKDYPNALTIPKEASLQAFNKTAGNAFLGVFRFPNMTKDENNSTVLGNEVYAIEMGTQISNLTENISLAFRNTENMRGTPVCHSWDGSGNKPNWTTDGCTTVPDGNNITCNCNHLTFFAVLMVPPPVTISQNDLVTLTYITYIGCGLSMFFLVVGLFIHFLLRKAKATNSAHVLMNLFLALFLLNLAFLSNEYVARAKSPTACKVMAGFMHYSLLASFSWFAVEALHLCLQMSKHAIVIKHYILKISVVGWAPPAFVVSIIFIFGKYGEQTIQTDTSNVTMCWILDNTVHYVVNIGFYCFVFIFTSCTCIVVLRWLSMLKVRKFNKTAAVKRSGTASFDITTILGLCCLLGLTWSFTFFSYGSLTVPSYYIFTILNSFQGFFLFIYYMKTGSFFGDAVPSEDSNMTEDTNTENPYDNQTPTPAKGTI</sequence>
<evidence type="ECO:0000259" key="8">
    <source>
        <dbReference type="PROSITE" id="PS50221"/>
    </source>
</evidence>
<evidence type="ECO:0000313" key="11">
    <source>
        <dbReference type="Proteomes" id="UP001364617"/>
    </source>
</evidence>
<dbReference type="Gene3D" id="2.60.220.50">
    <property type="match status" value="1"/>
</dbReference>
<evidence type="ECO:0000256" key="6">
    <source>
        <dbReference type="SAM" id="MobiDB-lite"/>
    </source>
</evidence>
<evidence type="ECO:0008006" key="12">
    <source>
        <dbReference type="Google" id="ProtNLM"/>
    </source>
</evidence>
<dbReference type="GO" id="GO:0007166">
    <property type="term" value="P:cell surface receptor signaling pathway"/>
    <property type="evidence" value="ECO:0007669"/>
    <property type="project" value="InterPro"/>
</dbReference>
<feature type="region of interest" description="Disordered" evidence="6">
    <location>
        <begin position="755"/>
        <end position="779"/>
    </location>
</feature>
<dbReference type="SMART" id="SM00303">
    <property type="entry name" value="GPS"/>
    <property type="match status" value="1"/>
</dbReference>
<dbReference type="InterPro" id="IPR017981">
    <property type="entry name" value="GPCR_2-like_7TM"/>
</dbReference>
<dbReference type="PANTHER" id="PTHR12011">
    <property type="entry name" value="ADHESION G-PROTEIN COUPLED RECEPTOR"/>
    <property type="match status" value="1"/>
</dbReference>
<dbReference type="AlphaFoldDB" id="A0AAN9H536"/>
<evidence type="ECO:0000256" key="7">
    <source>
        <dbReference type="SAM" id="Phobius"/>
    </source>
</evidence>
<dbReference type="PANTHER" id="PTHR12011:SF474">
    <property type="entry name" value="ADHESION G PROTEIN-COUPLED RECEPTOR G11-RELATED"/>
    <property type="match status" value="1"/>
</dbReference>
<dbReference type="Pfam" id="PF00002">
    <property type="entry name" value="7tm_2"/>
    <property type="match status" value="1"/>
</dbReference>
<reference evidence="10 11" key="1">
    <citation type="submission" date="2024-02" db="EMBL/GenBank/DDBJ databases">
        <title>Chromosome-level genome assembly of the Eurasian Minnow (Phoxinus phoxinus).</title>
        <authorList>
            <person name="Oriowo T.O."/>
            <person name="Martin S."/>
            <person name="Stange M."/>
            <person name="Chrysostomakis Y."/>
            <person name="Brown T."/>
            <person name="Winkler S."/>
            <person name="Kukowka S."/>
            <person name="Myers E.W."/>
            <person name="Bohne A."/>
        </authorList>
    </citation>
    <scope>NUCLEOTIDE SEQUENCE [LARGE SCALE GENOMIC DNA]</scope>
    <source>
        <strain evidence="10">ZFMK-TIS-60720</strain>
        <tissue evidence="10">Whole Organism</tissue>
    </source>
</reference>
<evidence type="ECO:0000256" key="4">
    <source>
        <dbReference type="ARBA" id="ARBA00023136"/>
    </source>
</evidence>
<organism evidence="10 11">
    <name type="scientific">Phoxinus phoxinus</name>
    <name type="common">Eurasian minnow</name>
    <dbReference type="NCBI Taxonomy" id="58324"/>
    <lineage>
        <taxon>Eukaryota</taxon>
        <taxon>Metazoa</taxon>
        <taxon>Chordata</taxon>
        <taxon>Craniata</taxon>
        <taxon>Vertebrata</taxon>
        <taxon>Euteleostomi</taxon>
        <taxon>Actinopterygii</taxon>
        <taxon>Neopterygii</taxon>
        <taxon>Teleostei</taxon>
        <taxon>Ostariophysi</taxon>
        <taxon>Cypriniformes</taxon>
        <taxon>Leuciscidae</taxon>
        <taxon>Phoxininae</taxon>
        <taxon>Phoxinus</taxon>
    </lineage>
</organism>
<evidence type="ECO:0000256" key="3">
    <source>
        <dbReference type="ARBA" id="ARBA00022989"/>
    </source>
</evidence>
<dbReference type="PROSITE" id="PS50261">
    <property type="entry name" value="G_PROTEIN_RECEP_F2_4"/>
    <property type="match status" value="1"/>
</dbReference>
<feature type="domain" description="GAIN-B" evidence="8">
    <location>
        <begin position="320"/>
        <end position="480"/>
    </location>
</feature>
<feature type="domain" description="G-protein coupled receptors family 2 profile 2" evidence="9">
    <location>
        <begin position="489"/>
        <end position="743"/>
    </location>
</feature>
<keyword evidence="2 7" id="KW-0812">Transmembrane</keyword>
<accession>A0AAN9H536</accession>
<comment type="subcellular location">
    <subcellularLocation>
        <location evidence="1">Membrane</location>
        <topology evidence="1">Multi-pass membrane protein</topology>
    </subcellularLocation>
</comment>
<dbReference type="InterPro" id="IPR000203">
    <property type="entry name" value="GPS"/>
</dbReference>
<keyword evidence="5" id="KW-1015">Disulfide bond</keyword>
<dbReference type="InterPro" id="IPR046338">
    <property type="entry name" value="GAIN_dom_sf"/>
</dbReference>
<dbReference type="PROSITE" id="PS50221">
    <property type="entry name" value="GAIN_B"/>
    <property type="match status" value="1"/>
</dbReference>
<feature type="transmembrane region" description="Helical" evidence="7">
    <location>
        <begin position="561"/>
        <end position="582"/>
    </location>
</feature>
<keyword evidence="3 7" id="KW-1133">Transmembrane helix</keyword>
<feature type="transmembrane region" description="Helical" evidence="7">
    <location>
        <begin position="647"/>
        <end position="668"/>
    </location>
</feature>
<dbReference type="GO" id="GO:0004930">
    <property type="term" value="F:G protein-coupled receptor activity"/>
    <property type="evidence" value="ECO:0007669"/>
    <property type="project" value="InterPro"/>
</dbReference>
<evidence type="ECO:0000313" key="10">
    <source>
        <dbReference type="EMBL" id="KAK7151172.1"/>
    </source>
</evidence>
<comment type="caution">
    <text evidence="10">The sequence shown here is derived from an EMBL/GenBank/DDBJ whole genome shotgun (WGS) entry which is preliminary data.</text>
</comment>
<dbReference type="GO" id="GO:0007189">
    <property type="term" value="P:adenylate cyclase-activating G protein-coupled receptor signaling pathway"/>
    <property type="evidence" value="ECO:0007669"/>
    <property type="project" value="TreeGrafter"/>
</dbReference>
<feature type="transmembrane region" description="Helical" evidence="7">
    <location>
        <begin position="491"/>
        <end position="513"/>
    </location>
</feature>
<name>A0AAN9H536_9TELE</name>
<evidence type="ECO:0000256" key="2">
    <source>
        <dbReference type="ARBA" id="ARBA00022692"/>
    </source>
</evidence>
<feature type="transmembrane region" description="Helical" evidence="7">
    <location>
        <begin position="720"/>
        <end position="739"/>
    </location>
</feature>
<evidence type="ECO:0000256" key="5">
    <source>
        <dbReference type="ARBA" id="ARBA00023157"/>
    </source>
</evidence>
<feature type="compositionally biased region" description="Polar residues" evidence="6">
    <location>
        <begin position="755"/>
        <end position="773"/>
    </location>
</feature>
<gene>
    <name evidence="10" type="ORF">R3I93_012187</name>
</gene>
<dbReference type="GO" id="GO:0005886">
    <property type="term" value="C:plasma membrane"/>
    <property type="evidence" value="ECO:0007669"/>
    <property type="project" value="TreeGrafter"/>
</dbReference>
<dbReference type="EMBL" id="JAYKXH010000012">
    <property type="protein sequence ID" value="KAK7151172.1"/>
    <property type="molecule type" value="Genomic_DNA"/>
</dbReference>
<dbReference type="InterPro" id="IPR057244">
    <property type="entry name" value="GAIN_B"/>
</dbReference>
<dbReference type="Gene3D" id="1.20.1070.10">
    <property type="entry name" value="Rhodopsin 7-helix transmembrane proteins"/>
    <property type="match status" value="1"/>
</dbReference>
<dbReference type="PRINTS" id="PR00249">
    <property type="entry name" value="GPCRSECRETIN"/>
</dbReference>
<keyword evidence="11" id="KW-1185">Reference proteome</keyword>